<accession>A0ABU1TJ16</accession>
<sequence length="271" mass="31248">MGTTIELIDREEQIKTVLEERISSIHDKNLQGVLDLYAPDVVSFDIGEPLQNNGIGTIKTRLENWFASYQSPINQEMSNLVVSVGEEVAFCFCLGRTYGTSIKGEKFDMWYRVTTGFRKFGDKWLITHDHVSEPIDLKTGKGLFDLKPQDESNGIKTENRISLSDKARMCYHAYESKDRKAIEDLLSIDFTFTSPNDNRIDKVTYLERCWPFSEENPVYEFEKMLEEGNEVLVIYKCTTKNQKTIKNTERIIFEGQKIKSIEVYFGNSINA</sequence>
<proteinExistence type="predicted"/>
<protein>
    <submittedName>
        <fullName evidence="2">Ketosteroid isomerase-like protein</fullName>
    </submittedName>
</protein>
<dbReference type="Proteomes" id="UP001247620">
    <property type="component" value="Unassembled WGS sequence"/>
</dbReference>
<feature type="domain" description="SnoaL-like" evidence="1">
    <location>
        <begin position="14"/>
        <end position="135"/>
    </location>
</feature>
<evidence type="ECO:0000313" key="2">
    <source>
        <dbReference type="EMBL" id="MDR6944791.1"/>
    </source>
</evidence>
<dbReference type="RefSeq" id="WP_310101597.1">
    <property type="nucleotide sequence ID" value="NZ_JAVDUU010000004.1"/>
</dbReference>
<comment type="caution">
    <text evidence="2">The sequence shown here is derived from an EMBL/GenBank/DDBJ whole genome shotgun (WGS) entry which is preliminary data.</text>
</comment>
<gene>
    <name evidence="2" type="ORF">J2W55_004651</name>
</gene>
<reference evidence="2 3" key="1">
    <citation type="submission" date="2023-07" db="EMBL/GenBank/DDBJ databases">
        <title>Sorghum-associated microbial communities from plants grown in Nebraska, USA.</title>
        <authorList>
            <person name="Schachtman D."/>
        </authorList>
    </citation>
    <scope>NUCLEOTIDE SEQUENCE [LARGE SCALE GENOMIC DNA]</scope>
    <source>
        <strain evidence="2 3">3262</strain>
    </source>
</reference>
<dbReference type="SUPFAM" id="SSF54427">
    <property type="entry name" value="NTF2-like"/>
    <property type="match status" value="2"/>
</dbReference>
<evidence type="ECO:0000259" key="1">
    <source>
        <dbReference type="Pfam" id="PF13474"/>
    </source>
</evidence>
<name>A0ABU1TJ16_9SPHI</name>
<evidence type="ECO:0000313" key="3">
    <source>
        <dbReference type="Proteomes" id="UP001247620"/>
    </source>
</evidence>
<keyword evidence="3" id="KW-1185">Reference proteome</keyword>
<dbReference type="Gene3D" id="3.10.450.50">
    <property type="match status" value="2"/>
</dbReference>
<dbReference type="InterPro" id="IPR032710">
    <property type="entry name" value="NTF2-like_dom_sf"/>
</dbReference>
<dbReference type="EMBL" id="JAVDUU010000004">
    <property type="protein sequence ID" value="MDR6944791.1"/>
    <property type="molecule type" value="Genomic_DNA"/>
</dbReference>
<dbReference type="Pfam" id="PF13474">
    <property type="entry name" value="SnoaL_3"/>
    <property type="match status" value="1"/>
</dbReference>
<dbReference type="InterPro" id="IPR037401">
    <property type="entry name" value="SnoaL-like"/>
</dbReference>
<organism evidence="2 3">
    <name type="scientific">Mucilaginibacter pocheonensis</name>
    <dbReference type="NCBI Taxonomy" id="398050"/>
    <lineage>
        <taxon>Bacteria</taxon>
        <taxon>Pseudomonadati</taxon>
        <taxon>Bacteroidota</taxon>
        <taxon>Sphingobacteriia</taxon>
        <taxon>Sphingobacteriales</taxon>
        <taxon>Sphingobacteriaceae</taxon>
        <taxon>Mucilaginibacter</taxon>
    </lineage>
</organism>